<accession>A0A369K580</accession>
<dbReference type="InterPro" id="IPR046522">
    <property type="entry name" value="DUF6699"/>
</dbReference>
<dbReference type="Pfam" id="PF20415">
    <property type="entry name" value="DUF6699"/>
    <property type="match status" value="1"/>
</dbReference>
<keyword evidence="4" id="KW-1185">Reference proteome</keyword>
<dbReference type="EMBL" id="LUEZ02000021">
    <property type="protein sequence ID" value="RDB26944.1"/>
    <property type="molecule type" value="Genomic_DNA"/>
</dbReference>
<proteinExistence type="predicted"/>
<evidence type="ECO:0000313" key="3">
    <source>
        <dbReference type="EMBL" id="RDB26944.1"/>
    </source>
</evidence>
<organism evidence="3 4">
    <name type="scientific">Hypsizygus marmoreus</name>
    <name type="common">White beech mushroom</name>
    <name type="synonym">Agaricus marmoreus</name>
    <dbReference type="NCBI Taxonomy" id="39966"/>
    <lineage>
        <taxon>Eukaryota</taxon>
        <taxon>Fungi</taxon>
        <taxon>Dikarya</taxon>
        <taxon>Basidiomycota</taxon>
        <taxon>Agaricomycotina</taxon>
        <taxon>Agaricomycetes</taxon>
        <taxon>Agaricomycetidae</taxon>
        <taxon>Agaricales</taxon>
        <taxon>Tricholomatineae</taxon>
        <taxon>Lyophyllaceae</taxon>
        <taxon>Hypsizygus</taxon>
    </lineage>
</organism>
<feature type="region of interest" description="Disordered" evidence="1">
    <location>
        <begin position="1"/>
        <end position="66"/>
    </location>
</feature>
<reference evidence="3" key="1">
    <citation type="submission" date="2018-04" db="EMBL/GenBank/DDBJ databases">
        <title>Whole genome sequencing of Hypsizygus marmoreus.</title>
        <authorList>
            <person name="Choi I.-G."/>
            <person name="Min B."/>
            <person name="Kim J.-G."/>
            <person name="Kim S."/>
            <person name="Oh Y.-L."/>
            <person name="Kong W.-S."/>
            <person name="Park H."/>
            <person name="Jeong J."/>
            <person name="Song E.-S."/>
        </authorList>
    </citation>
    <scope>NUCLEOTIDE SEQUENCE [LARGE SCALE GENOMIC DNA]</scope>
    <source>
        <strain evidence="3">51987-8</strain>
    </source>
</reference>
<protein>
    <recommendedName>
        <fullName evidence="2">DUF6699 domain-containing protein</fullName>
    </recommendedName>
</protein>
<evidence type="ECO:0000259" key="2">
    <source>
        <dbReference type="Pfam" id="PF20415"/>
    </source>
</evidence>
<dbReference type="AlphaFoldDB" id="A0A369K580"/>
<sequence length="228" mass="25135">MAKRVTFADNNALYSPGSPTPSPTRSASSLPSVSPPPTPPPIISTPMCYPRSEFEGKPSPPPSPPPKEMHIHFLLAFSPFGAPSVQYDISTPPSTLLETQVTLDTFAEPATEPPLTNLSIICPNLLWPIQISSVSKRGDVVTVSDVFECLYHELRLSAHPTEYKSMASRAATRDVDLAYYWRCKRAGDDELRQRERGIKRVDLLMGKNRFLGLSGTLQGPDIWELNVS</sequence>
<name>A0A369K580_HYPMA</name>
<evidence type="ECO:0000313" key="4">
    <source>
        <dbReference type="Proteomes" id="UP000076154"/>
    </source>
</evidence>
<feature type="compositionally biased region" description="Low complexity" evidence="1">
    <location>
        <begin position="23"/>
        <end position="32"/>
    </location>
</feature>
<comment type="caution">
    <text evidence="3">The sequence shown here is derived from an EMBL/GenBank/DDBJ whole genome shotgun (WGS) entry which is preliminary data.</text>
</comment>
<dbReference type="InParanoid" id="A0A369K580"/>
<feature type="compositionally biased region" description="Pro residues" evidence="1">
    <location>
        <begin position="33"/>
        <end position="43"/>
    </location>
</feature>
<gene>
    <name evidence="3" type="ORF">Hypma_005125</name>
</gene>
<feature type="domain" description="DUF6699" evidence="2">
    <location>
        <begin position="86"/>
        <end position="214"/>
    </location>
</feature>
<evidence type="ECO:0000256" key="1">
    <source>
        <dbReference type="SAM" id="MobiDB-lite"/>
    </source>
</evidence>
<dbReference type="OrthoDB" id="3224413at2759"/>
<dbReference type="Proteomes" id="UP000076154">
    <property type="component" value="Unassembled WGS sequence"/>
</dbReference>